<evidence type="ECO:0000259" key="13">
    <source>
        <dbReference type="PROSITE" id="PS51846"/>
    </source>
</evidence>
<dbReference type="InterPro" id="IPR002550">
    <property type="entry name" value="CNNM"/>
</dbReference>
<dbReference type="CDD" id="cd04590">
    <property type="entry name" value="CBS_pair_CorC_HlyC_assoc"/>
    <property type="match status" value="1"/>
</dbReference>
<dbReference type="Pfam" id="PF01595">
    <property type="entry name" value="CNNM"/>
    <property type="match status" value="1"/>
</dbReference>
<reference evidence="14 15" key="1">
    <citation type="submission" date="2019-02" db="EMBL/GenBank/DDBJ databases">
        <title>Genome sequencing of the rare red list fungi Hericium alpestre (H. flagellum).</title>
        <authorList>
            <person name="Buettner E."/>
            <person name="Kellner H."/>
        </authorList>
    </citation>
    <scope>NUCLEOTIDE SEQUENCE [LARGE SCALE GENOMIC DNA]</scope>
    <source>
        <strain evidence="14 15">DSM 108284</strain>
    </source>
</reference>
<dbReference type="InterPro" id="IPR046342">
    <property type="entry name" value="CBS_dom_sf"/>
</dbReference>
<dbReference type="GO" id="GO:0005634">
    <property type="term" value="C:nucleus"/>
    <property type="evidence" value="ECO:0007669"/>
    <property type="project" value="UniProtKB-SubCell"/>
</dbReference>
<sequence length="663" mass="74370">MHQLAKREIDKHSVQYAVFAALIPILVLLSGVFAGLTLGYMSLDETQLHVLSISGTPDQRKYAEKIKPIRRNGHLLLVTLLLANMIVNETLPVISDPVLGGGVQSVVVSTILIVTFSEIIPQSICTRHGLYIGAKMAPFVRVLIWGLVSIQFLFDVLYLLMFLGIQGIVSWPIAKLLEYLLGPHHGIIYRRAELKELIAMHSSVGELGGDLRSDTVTIIGATLDLQEKTAKQAMTKIEDVFMLSIDAKLDYETLKKVCRTGHSRIPVFEEIEMPDGTGSMIKAKKILGILLVKQCVLLDPNDAVPVRSITLNKVPSVAQNAPLLGILDRFQEGRSHMAIVSRMSVGKAASVKKAVKKNLTQRLKDRVGISDSSSSSDEDEEPHAERTRRSWKTKRRSRKDSDHESTGSSSTDQDATLKGEPLHPLAPRWPPSSTDSTYVFSPETLSRSRLSAYNSLSNTDPARQRSAQEVYDNVTAPYDYTEGYHSLMKYLPKRIDSSAWMIRFEKNDILRIVRALAIFRPSLIALQMPLSEEDEVFVEKCFQRSIVELDKLISYSGTPTVVWRRTGEICLVGPEFCILTEWSKEELLGKKKYIWELFENQSVVEYWENFATHAFENTTQSVYSHCVLLKPSGVPVPATFCFSIRRDIFDLPSLVIGQWLPLL</sequence>
<dbReference type="GO" id="GO:0005737">
    <property type="term" value="C:cytoplasm"/>
    <property type="evidence" value="ECO:0007669"/>
    <property type="project" value="TreeGrafter"/>
</dbReference>
<evidence type="ECO:0000313" key="14">
    <source>
        <dbReference type="EMBL" id="TFY74732.1"/>
    </source>
</evidence>
<feature type="region of interest" description="Disordered" evidence="11">
    <location>
        <begin position="365"/>
        <end position="437"/>
    </location>
</feature>
<evidence type="ECO:0000256" key="4">
    <source>
        <dbReference type="ARBA" id="ARBA00022723"/>
    </source>
</evidence>
<dbReference type="GO" id="GO:0010960">
    <property type="term" value="P:magnesium ion homeostasis"/>
    <property type="evidence" value="ECO:0007669"/>
    <property type="project" value="InterPro"/>
</dbReference>
<gene>
    <name evidence="14" type="ORF">EWM64_g9280</name>
</gene>
<dbReference type="GO" id="GO:0030026">
    <property type="term" value="P:intracellular manganese ion homeostasis"/>
    <property type="evidence" value="ECO:0007669"/>
    <property type="project" value="TreeGrafter"/>
</dbReference>
<feature type="compositionally biased region" description="Basic residues" evidence="11">
    <location>
        <begin position="389"/>
        <end position="398"/>
    </location>
</feature>
<evidence type="ECO:0000256" key="2">
    <source>
        <dbReference type="ARBA" id="ARBA00004141"/>
    </source>
</evidence>
<accession>A0A4Y9ZJ53</accession>
<feature type="transmembrane region" description="Helical" evidence="12">
    <location>
        <begin position="101"/>
        <end position="121"/>
    </location>
</feature>
<evidence type="ECO:0000256" key="8">
    <source>
        <dbReference type="ARBA" id="ARBA00023163"/>
    </source>
</evidence>
<evidence type="ECO:0000256" key="1">
    <source>
        <dbReference type="ARBA" id="ARBA00004123"/>
    </source>
</evidence>
<dbReference type="InterPro" id="IPR000014">
    <property type="entry name" value="PAS"/>
</dbReference>
<evidence type="ECO:0000256" key="3">
    <source>
        <dbReference type="ARBA" id="ARBA00022692"/>
    </source>
</evidence>
<name>A0A4Y9ZJ53_9AGAM</name>
<dbReference type="OrthoDB" id="2538135at2759"/>
<dbReference type="InterPro" id="IPR035965">
    <property type="entry name" value="PAS-like_dom_sf"/>
</dbReference>
<dbReference type="PANTHER" id="PTHR12064:SF90">
    <property type="entry name" value="CNNM TRANSMEMBRANE DOMAIN-CONTAINING PROTEIN"/>
    <property type="match status" value="1"/>
</dbReference>
<dbReference type="FunFam" id="3.10.580.10:FF:000053">
    <property type="entry name" value="Unplaced genomic scaffold supercont1.12, whole genome shotgun sequence"/>
    <property type="match status" value="1"/>
</dbReference>
<comment type="caution">
    <text evidence="14">The sequence shown here is derived from an EMBL/GenBank/DDBJ whole genome shotgun (WGS) entry which is preliminary data.</text>
</comment>
<dbReference type="GO" id="GO:0046872">
    <property type="term" value="F:metal ion binding"/>
    <property type="evidence" value="ECO:0007669"/>
    <property type="project" value="UniProtKB-KW"/>
</dbReference>
<dbReference type="SUPFAM" id="SSF55785">
    <property type="entry name" value="PYP-like sensor domain (PAS domain)"/>
    <property type="match status" value="1"/>
</dbReference>
<evidence type="ECO:0000256" key="9">
    <source>
        <dbReference type="ARBA" id="ARBA00023242"/>
    </source>
</evidence>
<dbReference type="CDD" id="cd00130">
    <property type="entry name" value="PAS"/>
    <property type="match status" value="1"/>
</dbReference>
<dbReference type="Gene3D" id="3.10.580.10">
    <property type="entry name" value="CBS-domain"/>
    <property type="match status" value="1"/>
</dbReference>
<keyword evidence="8" id="KW-0804">Transcription</keyword>
<evidence type="ECO:0000256" key="5">
    <source>
        <dbReference type="ARBA" id="ARBA00022989"/>
    </source>
</evidence>
<dbReference type="InterPro" id="IPR056751">
    <property type="entry name" value="PAS_13"/>
</dbReference>
<comment type="subcellular location">
    <subcellularLocation>
        <location evidence="2">Membrane</location>
        <topology evidence="2">Multi-pass membrane protein</topology>
    </subcellularLocation>
    <subcellularLocation>
        <location evidence="1">Nucleus</location>
    </subcellularLocation>
</comment>
<dbReference type="PANTHER" id="PTHR12064">
    <property type="entry name" value="METAL TRANSPORTER CNNM"/>
    <property type="match status" value="1"/>
</dbReference>
<feature type="transmembrane region" description="Helical" evidence="12">
    <location>
        <begin position="16"/>
        <end position="41"/>
    </location>
</feature>
<protein>
    <recommendedName>
        <fullName evidence="13">CNNM transmembrane domain-containing protein</fullName>
    </recommendedName>
</protein>
<keyword evidence="3 10" id="KW-0812">Transmembrane</keyword>
<evidence type="ECO:0000256" key="6">
    <source>
        <dbReference type="ARBA" id="ARBA00023015"/>
    </source>
</evidence>
<dbReference type="STRING" id="135208.A0A4Y9ZJ53"/>
<feature type="transmembrane region" description="Helical" evidence="12">
    <location>
        <begin position="75"/>
        <end position="95"/>
    </location>
</feature>
<evidence type="ECO:0000256" key="12">
    <source>
        <dbReference type="SAM" id="Phobius"/>
    </source>
</evidence>
<evidence type="ECO:0000256" key="11">
    <source>
        <dbReference type="SAM" id="MobiDB-lite"/>
    </source>
</evidence>
<dbReference type="EMBL" id="SFCI01001909">
    <property type="protein sequence ID" value="TFY74732.1"/>
    <property type="molecule type" value="Genomic_DNA"/>
</dbReference>
<keyword evidence="6" id="KW-0805">Transcription regulation</keyword>
<evidence type="ECO:0000256" key="10">
    <source>
        <dbReference type="PROSITE-ProRule" id="PRU01193"/>
    </source>
</evidence>
<keyword evidence="9" id="KW-0539">Nucleus</keyword>
<keyword evidence="15" id="KW-1185">Reference proteome</keyword>
<evidence type="ECO:0000256" key="7">
    <source>
        <dbReference type="ARBA" id="ARBA00023136"/>
    </source>
</evidence>
<keyword evidence="5 10" id="KW-1133">Transmembrane helix</keyword>
<dbReference type="GO" id="GO:0016020">
    <property type="term" value="C:membrane"/>
    <property type="evidence" value="ECO:0007669"/>
    <property type="project" value="UniProtKB-SubCell"/>
</dbReference>
<feature type="transmembrane region" description="Helical" evidence="12">
    <location>
        <begin position="142"/>
        <end position="165"/>
    </location>
</feature>
<proteinExistence type="predicted"/>
<dbReference type="Proteomes" id="UP000298061">
    <property type="component" value="Unassembled WGS sequence"/>
</dbReference>
<feature type="domain" description="CNNM transmembrane" evidence="13">
    <location>
        <begin position="12"/>
        <end position="211"/>
    </location>
</feature>
<organism evidence="14 15">
    <name type="scientific">Hericium alpestre</name>
    <dbReference type="NCBI Taxonomy" id="135208"/>
    <lineage>
        <taxon>Eukaryota</taxon>
        <taxon>Fungi</taxon>
        <taxon>Dikarya</taxon>
        <taxon>Basidiomycota</taxon>
        <taxon>Agaricomycotina</taxon>
        <taxon>Agaricomycetes</taxon>
        <taxon>Russulales</taxon>
        <taxon>Hericiaceae</taxon>
        <taxon>Hericium</taxon>
    </lineage>
</organism>
<keyword evidence="7 10" id="KW-0472">Membrane</keyword>
<dbReference type="InterPro" id="IPR045095">
    <property type="entry name" value="ACDP"/>
</dbReference>
<dbReference type="InterPro" id="IPR044751">
    <property type="entry name" value="Ion_transp-like_CBS"/>
</dbReference>
<dbReference type="AlphaFoldDB" id="A0A4Y9ZJ53"/>
<dbReference type="Pfam" id="PF24990">
    <property type="entry name" value="PAS_13"/>
    <property type="match status" value="2"/>
</dbReference>
<dbReference type="SUPFAM" id="SSF54631">
    <property type="entry name" value="CBS-domain pair"/>
    <property type="match status" value="1"/>
</dbReference>
<evidence type="ECO:0000313" key="15">
    <source>
        <dbReference type="Proteomes" id="UP000298061"/>
    </source>
</evidence>
<keyword evidence="4" id="KW-0479">Metal-binding</keyword>
<dbReference type="PROSITE" id="PS51846">
    <property type="entry name" value="CNNM"/>
    <property type="match status" value="1"/>
</dbReference>